<protein>
    <submittedName>
        <fullName evidence="1">Uncharacterized protein</fullName>
    </submittedName>
</protein>
<sequence length="241" mass="26070">MRRDEMAPVCREVKSPTHDTEYEHPAFGCVSVTNWTGGGKAIRLFGSDLGHSGGVTLTFHEATALRGLSTDRHHAGAVLLEVDMSESQWARFVASSGKGCGTPVTITAKRTGDIEQPPRIAAPELSKREVHGEEMRKELHKKLEKARQCTEAIAAMLDGSGSISKTALRAIHKDLDVAISHLPGTTQFIYDTFAEHTEKLADDAKLEIEAFVDNLATQLGIEQLRLMAPDAGSGVKNLASN</sequence>
<accession>A0A6J5R6Y7</accession>
<organism evidence="1">
    <name type="scientific">uncultured Caudovirales phage</name>
    <dbReference type="NCBI Taxonomy" id="2100421"/>
    <lineage>
        <taxon>Viruses</taxon>
        <taxon>Duplodnaviria</taxon>
        <taxon>Heunggongvirae</taxon>
        <taxon>Uroviricota</taxon>
        <taxon>Caudoviricetes</taxon>
        <taxon>Peduoviridae</taxon>
        <taxon>Maltschvirus</taxon>
        <taxon>Maltschvirus maltsch</taxon>
    </lineage>
</organism>
<reference evidence="1" key="1">
    <citation type="submission" date="2020-05" db="EMBL/GenBank/DDBJ databases">
        <authorList>
            <person name="Chiriac C."/>
            <person name="Salcher M."/>
            <person name="Ghai R."/>
            <person name="Kavagutti S V."/>
        </authorList>
    </citation>
    <scope>NUCLEOTIDE SEQUENCE</scope>
</reference>
<proteinExistence type="predicted"/>
<gene>
    <name evidence="1" type="ORF">UFOVP1229_48</name>
</gene>
<dbReference type="EMBL" id="LR797178">
    <property type="protein sequence ID" value="CAB4191572.1"/>
    <property type="molecule type" value="Genomic_DNA"/>
</dbReference>
<name>A0A6J5R6Y7_9CAUD</name>
<evidence type="ECO:0000313" key="1">
    <source>
        <dbReference type="EMBL" id="CAB4191572.1"/>
    </source>
</evidence>